<dbReference type="SUPFAM" id="SSF50814">
    <property type="entry name" value="Lipocalins"/>
    <property type="match status" value="1"/>
</dbReference>
<proteinExistence type="predicted"/>
<name>A0A6B0V0J2_IXORI</name>
<evidence type="ECO:0000256" key="1">
    <source>
        <dbReference type="SAM" id="SignalP"/>
    </source>
</evidence>
<dbReference type="EMBL" id="GIFC01013349">
    <property type="protein sequence ID" value="MXU95432.1"/>
    <property type="molecule type" value="Transcribed_RNA"/>
</dbReference>
<dbReference type="GO" id="GO:0030682">
    <property type="term" value="P:symbiont-mediated perturbation of host defenses"/>
    <property type="evidence" value="ECO:0007669"/>
    <property type="project" value="InterPro"/>
</dbReference>
<dbReference type="InterPro" id="IPR002970">
    <property type="entry name" value="Tick_his-bd"/>
</dbReference>
<protein>
    <submittedName>
        <fullName evidence="2">Putative lipocalin</fullName>
    </submittedName>
</protein>
<organism evidence="2">
    <name type="scientific">Ixodes ricinus</name>
    <name type="common">Common tick</name>
    <name type="synonym">Acarus ricinus</name>
    <dbReference type="NCBI Taxonomy" id="34613"/>
    <lineage>
        <taxon>Eukaryota</taxon>
        <taxon>Metazoa</taxon>
        <taxon>Ecdysozoa</taxon>
        <taxon>Arthropoda</taxon>
        <taxon>Chelicerata</taxon>
        <taxon>Arachnida</taxon>
        <taxon>Acari</taxon>
        <taxon>Parasitiformes</taxon>
        <taxon>Ixodida</taxon>
        <taxon>Ixodoidea</taxon>
        <taxon>Ixodidae</taxon>
        <taxon>Ixodinae</taxon>
        <taxon>Ixodes</taxon>
    </lineage>
</organism>
<dbReference type="GO" id="GO:0043176">
    <property type="term" value="F:amine binding"/>
    <property type="evidence" value="ECO:0007669"/>
    <property type="project" value="InterPro"/>
</dbReference>
<feature type="signal peptide" evidence="1">
    <location>
        <begin position="1"/>
        <end position="26"/>
    </location>
</feature>
<sequence length="186" mass="21832">MFRPQDRMIVFFLGLLFFSRSDVVLAEETKGDYPDANKVMMKLPQTYMLQSLGKFTNIICGYQEFYTLTEGKETFRMYDFFLRYTDGHSFHQPYYVKDVQNYIINLSTLPEPSYPPTAAREILFSDMRSCMVIKNPKNPKVCNLMVTKEEFSTPPGKCLRKFKRHCGSPAFHYTINDCPYPEKKTQ</sequence>
<dbReference type="InterPro" id="IPR012674">
    <property type="entry name" value="Calycin"/>
</dbReference>
<reference evidence="2" key="1">
    <citation type="submission" date="2019-12" db="EMBL/GenBank/DDBJ databases">
        <title>An insight into the sialome of adult female Ixodes ricinus ticks feeding for 6 days.</title>
        <authorList>
            <person name="Perner J."/>
            <person name="Ribeiro J.M.C."/>
        </authorList>
    </citation>
    <scope>NUCLEOTIDE SEQUENCE</scope>
    <source>
        <strain evidence="2">Semi-engorged</strain>
        <tissue evidence="2">Salivary glands</tissue>
    </source>
</reference>
<dbReference type="Gene3D" id="2.40.128.20">
    <property type="match status" value="1"/>
</dbReference>
<feature type="chain" id="PRO_5025493370" evidence="1">
    <location>
        <begin position="27"/>
        <end position="186"/>
    </location>
</feature>
<dbReference type="Pfam" id="PF02098">
    <property type="entry name" value="His_binding"/>
    <property type="match status" value="1"/>
</dbReference>
<accession>A0A6B0V0J2</accession>
<evidence type="ECO:0000313" key="2">
    <source>
        <dbReference type="EMBL" id="MXU95432.1"/>
    </source>
</evidence>
<dbReference type="AlphaFoldDB" id="A0A6B0V0J2"/>
<keyword evidence="1" id="KW-0732">Signal</keyword>